<keyword evidence="10 12" id="KW-0594">Phospholipid biosynthesis</keyword>
<evidence type="ECO:0000256" key="11">
    <source>
        <dbReference type="ARBA" id="ARBA00023264"/>
    </source>
</evidence>
<evidence type="ECO:0000313" key="15">
    <source>
        <dbReference type="Proteomes" id="UP000465778"/>
    </source>
</evidence>
<comment type="similarity">
    <text evidence="12">Belongs to the phospholipase D family. Cardiolipin synthase subfamily.</text>
</comment>
<dbReference type="Proteomes" id="UP000465778">
    <property type="component" value="Unassembled WGS sequence"/>
</dbReference>
<evidence type="ECO:0000256" key="5">
    <source>
        <dbReference type="ARBA" id="ARBA00022692"/>
    </source>
</evidence>
<dbReference type="GO" id="GO:0005886">
    <property type="term" value="C:plasma membrane"/>
    <property type="evidence" value="ECO:0007669"/>
    <property type="project" value="UniProtKB-SubCell"/>
</dbReference>
<feature type="transmembrane region" description="Helical" evidence="12">
    <location>
        <begin position="7"/>
        <end position="24"/>
    </location>
</feature>
<dbReference type="Pfam" id="PF13091">
    <property type="entry name" value="PLDc_2"/>
    <property type="match status" value="2"/>
</dbReference>
<name>A0A0J5VWF5_CYTFI</name>
<comment type="function">
    <text evidence="12">Catalyzes the reversible phosphatidyl group transfer from one phosphatidylglycerol molecule to another to form cardiolipin (CL) (diphosphatidylglycerol) and glycerol.</text>
</comment>
<keyword evidence="8 12" id="KW-0443">Lipid metabolism</keyword>
<evidence type="ECO:0000256" key="12">
    <source>
        <dbReference type="HAMAP-Rule" id="MF_01916"/>
    </source>
</evidence>
<dbReference type="GO" id="GO:0008808">
    <property type="term" value="F:cardiolipin synthase activity"/>
    <property type="evidence" value="ECO:0007669"/>
    <property type="project" value="UniProtKB-UniRule"/>
</dbReference>
<dbReference type="PANTHER" id="PTHR21248:SF20">
    <property type="entry name" value="CARDIOLIPIN SYNTHASE YWIE-RELATED"/>
    <property type="match status" value="1"/>
</dbReference>
<feature type="active site" evidence="12">
    <location>
        <position position="249"/>
    </location>
</feature>
<gene>
    <name evidence="14" type="ORF">KIS1582_0692</name>
</gene>
<dbReference type="InterPro" id="IPR025202">
    <property type="entry name" value="PLD-like_dom"/>
</dbReference>
<keyword evidence="4 12" id="KW-0808">Transferase</keyword>
<feature type="active site" evidence="12">
    <location>
        <position position="242"/>
    </location>
</feature>
<dbReference type="SMART" id="SM00155">
    <property type="entry name" value="PLDc"/>
    <property type="match status" value="2"/>
</dbReference>
<keyword evidence="6" id="KW-0677">Repeat</keyword>
<evidence type="ECO:0000256" key="10">
    <source>
        <dbReference type="ARBA" id="ARBA00023209"/>
    </source>
</evidence>
<keyword evidence="11 12" id="KW-1208">Phospholipid metabolism</keyword>
<feature type="active site" evidence="12">
    <location>
        <position position="244"/>
    </location>
</feature>
<protein>
    <recommendedName>
        <fullName evidence="12 13">Cardiolipin synthase</fullName>
        <shortName evidence="12">CL synthase</shortName>
        <ecNumber evidence="12 13">2.7.8.-</ecNumber>
    </recommendedName>
</protein>
<dbReference type="GO" id="GO:0032049">
    <property type="term" value="P:cardiolipin biosynthetic process"/>
    <property type="evidence" value="ECO:0007669"/>
    <property type="project" value="UniProtKB-UniRule"/>
</dbReference>
<sequence length="503" mass="57730">MKKRRVESLFVFILIASVYTIFFTDAAPPIKIGAALLYAAVIFISAISLMLENRSPNQTLLWMYVLVFFPVAGYLFYLFSGQLYLKGYLFKSKRSRDRDEWKRLMKREDTPDISFLQDSQHCFAKFANNVALTPLSTNSRAKILKNGEETFNEIKKKLREAEEFIHMEYYIFRSDRLGKEIINILIDKARQGVEVLFIFDAAGSMGITLEDLQCMEDAGIKVKPFSPLKYGFFNQKFNFRNHRKIVVIDGKVGFVGGLNVGVEYLGENEKIGFWRDTHMLLKGEAVYTLHTVFLLDWEYVSKEDVLEEYRDVKYPIDDDVLDGAVQVVASGPDTQQGIMSDLYYSMISCATRSIWIATPYFVPDESIRTALRVAAAKGVEVRILVPEINDSFLTQYASRSYFAELLRYGVEIYSYKKGFLHQKIIIVDGILASIGTANMDMRSFHLNFEVNVFLYGTSSIRDLVAHYEEDLEESVKLSPVQYYKRGLAERSKESFARLFSGVL</sequence>
<feature type="transmembrane region" description="Helical" evidence="12">
    <location>
        <begin position="61"/>
        <end position="85"/>
    </location>
</feature>
<dbReference type="SUPFAM" id="SSF56024">
    <property type="entry name" value="Phospholipase D/nuclease"/>
    <property type="match status" value="2"/>
</dbReference>
<evidence type="ECO:0000256" key="1">
    <source>
        <dbReference type="ARBA" id="ARBA00004651"/>
    </source>
</evidence>
<dbReference type="FunFam" id="3.30.870.10:FF:000014">
    <property type="entry name" value="Cardiolipin synthase"/>
    <property type="match status" value="1"/>
</dbReference>
<evidence type="ECO:0000256" key="6">
    <source>
        <dbReference type="ARBA" id="ARBA00022737"/>
    </source>
</evidence>
<evidence type="ECO:0000256" key="8">
    <source>
        <dbReference type="ARBA" id="ARBA00023098"/>
    </source>
</evidence>
<dbReference type="NCBIfam" id="TIGR04265">
    <property type="entry name" value="bac_cardiolipin"/>
    <property type="match status" value="1"/>
</dbReference>
<keyword evidence="2 12" id="KW-1003">Cell membrane</keyword>
<dbReference type="OrthoDB" id="9762009at2"/>
<dbReference type="EC" id="2.7.8.-" evidence="12 13"/>
<evidence type="ECO:0000256" key="13">
    <source>
        <dbReference type="NCBIfam" id="TIGR04265"/>
    </source>
</evidence>
<feature type="active site" evidence="12">
    <location>
        <position position="428"/>
    </location>
</feature>
<comment type="subcellular location">
    <subcellularLocation>
        <location evidence="1 12">Cell membrane</location>
        <topology evidence="1 12">Multi-pass membrane protein</topology>
    </subcellularLocation>
</comment>
<keyword evidence="9 12" id="KW-0472">Membrane</keyword>
<evidence type="ECO:0000313" key="14">
    <source>
        <dbReference type="EMBL" id="KAF0825385.1"/>
    </source>
</evidence>
<proteinExistence type="inferred from homology"/>
<dbReference type="CDD" id="cd09110">
    <property type="entry name" value="PLDc_CLS_1"/>
    <property type="match status" value="1"/>
</dbReference>
<evidence type="ECO:0000256" key="2">
    <source>
        <dbReference type="ARBA" id="ARBA00022475"/>
    </source>
</evidence>
<feature type="active site" evidence="12">
    <location>
        <position position="423"/>
    </location>
</feature>
<dbReference type="CDD" id="cd09112">
    <property type="entry name" value="PLDc_CLS_2"/>
    <property type="match status" value="1"/>
</dbReference>
<dbReference type="EMBL" id="VDEM01000004">
    <property type="protein sequence ID" value="KAF0825385.1"/>
    <property type="molecule type" value="Genomic_DNA"/>
</dbReference>
<accession>A0A0J5VWF5</accession>
<evidence type="ECO:0000256" key="9">
    <source>
        <dbReference type="ARBA" id="ARBA00023136"/>
    </source>
</evidence>
<dbReference type="InterPro" id="IPR001736">
    <property type="entry name" value="PLipase_D/transphosphatidylase"/>
</dbReference>
<evidence type="ECO:0000256" key="7">
    <source>
        <dbReference type="ARBA" id="ARBA00022989"/>
    </source>
</evidence>
<dbReference type="HAMAP" id="MF_01916">
    <property type="entry name" value="Cardiolipin_synth_Cls"/>
    <property type="match status" value="1"/>
</dbReference>
<feature type="active site" evidence="12">
    <location>
        <position position="421"/>
    </location>
</feature>
<feature type="transmembrane region" description="Helical" evidence="12">
    <location>
        <begin position="30"/>
        <end position="49"/>
    </location>
</feature>
<keyword evidence="7 12" id="KW-1133">Transmembrane helix</keyword>
<keyword evidence="3 12" id="KW-0444">Lipid biosynthesis</keyword>
<dbReference type="PROSITE" id="PS50035">
    <property type="entry name" value="PLD"/>
    <property type="match status" value="2"/>
</dbReference>
<dbReference type="RefSeq" id="WP_048010503.1">
    <property type="nucleotide sequence ID" value="NZ_JANRMK010000005.1"/>
</dbReference>
<evidence type="ECO:0000256" key="4">
    <source>
        <dbReference type="ARBA" id="ARBA00022679"/>
    </source>
</evidence>
<comment type="caution">
    <text evidence="14">The sequence shown here is derived from an EMBL/GenBank/DDBJ whole genome shotgun (WGS) entry which is preliminary data.</text>
</comment>
<reference evidence="14 15" key="1">
    <citation type="journal article" date="2020" name="G3 (Bethesda)">
        <title>Whole Genome Sequencing and Comparative Genomics of Two Nematicidal Bacillus Strains Reveals a Wide Range of Possible Virulence Factors.</title>
        <authorList>
            <person name="Susic N."/>
            <person name="Janezic S."/>
            <person name="Rupnik M."/>
            <person name="Geric Stare B."/>
        </authorList>
    </citation>
    <scope>NUCLEOTIDE SEQUENCE [LARGE SCALE GENOMIC DNA]</scope>
    <source>
        <strain evidence="14 15">I-1582</strain>
    </source>
</reference>
<organism evidence="14 15">
    <name type="scientific">Cytobacillus firmus</name>
    <name type="common">Bacillus firmus</name>
    <dbReference type="NCBI Taxonomy" id="1399"/>
    <lineage>
        <taxon>Bacteria</taxon>
        <taxon>Bacillati</taxon>
        <taxon>Bacillota</taxon>
        <taxon>Bacilli</taxon>
        <taxon>Bacillales</taxon>
        <taxon>Bacillaceae</taxon>
        <taxon>Cytobacillus</taxon>
    </lineage>
</organism>
<keyword evidence="5 12" id="KW-0812">Transmembrane</keyword>
<dbReference type="Gene3D" id="3.30.870.10">
    <property type="entry name" value="Endonuclease Chain A"/>
    <property type="match status" value="2"/>
</dbReference>
<dbReference type="Pfam" id="PF13396">
    <property type="entry name" value="PLDc_N"/>
    <property type="match status" value="1"/>
</dbReference>
<dbReference type="PANTHER" id="PTHR21248">
    <property type="entry name" value="CARDIOLIPIN SYNTHASE"/>
    <property type="match status" value="1"/>
</dbReference>
<dbReference type="InterPro" id="IPR022924">
    <property type="entry name" value="Cardiolipin_synthase"/>
</dbReference>
<dbReference type="InterPro" id="IPR027379">
    <property type="entry name" value="CLS_N"/>
</dbReference>
<comment type="catalytic activity">
    <reaction evidence="12">
        <text>2 a 1,2-diacyl-sn-glycero-3-phospho-(1'-sn-glycerol) = a cardiolipin + glycerol</text>
        <dbReference type="Rhea" id="RHEA:31451"/>
        <dbReference type="ChEBI" id="CHEBI:17754"/>
        <dbReference type="ChEBI" id="CHEBI:62237"/>
        <dbReference type="ChEBI" id="CHEBI:64716"/>
    </reaction>
</comment>
<dbReference type="AlphaFoldDB" id="A0A0J5VWF5"/>
<dbReference type="InterPro" id="IPR030874">
    <property type="entry name" value="Cardiolipin_synth_Firmi"/>
</dbReference>
<evidence type="ECO:0000256" key="3">
    <source>
        <dbReference type="ARBA" id="ARBA00022516"/>
    </source>
</evidence>